<sequence>MDVFDYRLYVLGGLNPKKYNTVLAKDIHKYSNYTTFIQTSDNYNRPELYMIGYNIETIDGLKWYPVFCHELGDIKINVNKELIEKYNEINKKKIIKTLMNCNLPFEICCHIIYFI</sequence>
<dbReference type="EMBL" id="CABVLZ010000002">
    <property type="protein sequence ID" value="VVU94831.1"/>
    <property type="molecule type" value="Genomic_DNA"/>
</dbReference>
<organism evidence="1">
    <name type="scientific">seawater metagenome</name>
    <dbReference type="NCBI Taxonomy" id="1561972"/>
    <lineage>
        <taxon>unclassified sequences</taxon>
        <taxon>metagenomes</taxon>
        <taxon>ecological metagenomes</taxon>
    </lineage>
</organism>
<dbReference type="AlphaFoldDB" id="A0A5E8CHW6"/>
<gene>
    <name evidence="1" type="ORF">CPAV1605_556</name>
</gene>
<evidence type="ECO:0000313" key="1">
    <source>
        <dbReference type="EMBL" id="VVU94831.1"/>
    </source>
</evidence>
<protein>
    <submittedName>
        <fullName evidence="1">Uncharacterized protein</fullName>
    </submittedName>
</protein>
<reference evidence="1" key="1">
    <citation type="submission" date="2019-09" db="EMBL/GenBank/DDBJ databases">
        <authorList>
            <person name="Needham M D."/>
        </authorList>
    </citation>
    <scope>NUCLEOTIDE SEQUENCE</scope>
</reference>
<accession>A0A5E8CHW6</accession>
<proteinExistence type="predicted"/>
<name>A0A5E8CHW6_9ZZZZ</name>